<comment type="caution">
    <text evidence="1">The sequence shown here is derived from an EMBL/GenBank/DDBJ whole genome shotgun (WGS) entry which is preliminary data.</text>
</comment>
<organism evidence="1 2">
    <name type="scientific">Fulvimarina uroteuthidis</name>
    <dbReference type="NCBI Taxonomy" id="3098149"/>
    <lineage>
        <taxon>Bacteria</taxon>
        <taxon>Pseudomonadati</taxon>
        <taxon>Pseudomonadota</taxon>
        <taxon>Alphaproteobacteria</taxon>
        <taxon>Hyphomicrobiales</taxon>
        <taxon>Aurantimonadaceae</taxon>
        <taxon>Fulvimarina</taxon>
    </lineage>
</organism>
<dbReference type="RefSeq" id="WP_322188893.1">
    <property type="nucleotide sequence ID" value="NZ_JAXLPB010000007.1"/>
</dbReference>
<dbReference type="CDD" id="cd02042">
    <property type="entry name" value="ParAB_family"/>
    <property type="match status" value="1"/>
</dbReference>
<proteinExistence type="predicted"/>
<keyword evidence="2" id="KW-1185">Reference proteome</keyword>
<dbReference type="InterPro" id="IPR050678">
    <property type="entry name" value="DNA_Partitioning_ATPase"/>
</dbReference>
<dbReference type="SUPFAM" id="SSF52540">
    <property type="entry name" value="P-loop containing nucleoside triphosphate hydrolases"/>
    <property type="match status" value="1"/>
</dbReference>
<name>A0ABU5I9F6_9HYPH</name>
<dbReference type="PIRSF" id="PIRSF009320">
    <property type="entry name" value="Nuc_binding_HP_1000"/>
    <property type="match status" value="1"/>
</dbReference>
<dbReference type="Pfam" id="PF07015">
    <property type="entry name" value="VirC1"/>
    <property type="match status" value="1"/>
</dbReference>
<dbReference type="InterPro" id="IPR009744">
    <property type="entry name" value="VirC1"/>
</dbReference>
<accession>A0ABU5I9F6</accession>
<dbReference type="PANTHER" id="PTHR13696:SF96">
    <property type="entry name" value="COBQ_COBB_MIND_PARA NUCLEOTIDE BINDING DOMAIN-CONTAINING PROTEIN"/>
    <property type="match status" value="1"/>
</dbReference>
<protein>
    <submittedName>
        <fullName evidence="1">ParA family protein</fullName>
    </submittedName>
</protein>
<reference evidence="1 2" key="1">
    <citation type="submission" date="2023-12" db="EMBL/GenBank/DDBJ databases">
        <title>Description of Novel Strain Fulvimarina sp. 2208YS6-2-32 isolated from Uroteuthis (Photololigo) edulis.</title>
        <authorList>
            <person name="Park J.-S."/>
        </authorList>
    </citation>
    <scope>NUCLEOTIDE SEQUENCE [LARGE SCALE GENOMIC DNA]</scope>
    <source>
        <strain evidence="1 2">2208YS6-2-32</strain>
    </source>
</reference>
<sequence>MPIVCAANPKGGAGKSTTILTLASTIADQGGDVTIIDADPNKPITDWRTGTSKASISVYADVSESNIGTLIKRASNESQFVFIDLEGTASRMTSRAIMRADLTIIPLGGSALEAKQAARAVALVHESGEDAGRDLPFVLSFNRTSPPPFTTKIEREIANQMRANGMPLLSSHLHQRQAFNAMFMEKLSLFELDAAKVSNLQGAIDNAVAYTGEVLAALRKITQEAA</sequence>
<evidence type="ECO:0000313" key="2">
    <source>
        <dbReference type="Proteomes" id="UP001294412"/>
    </source>
</evidence>
<dbReference type="Gene3D" id="3.40.50.300">
    <property type="entry name" value="P-loop containing nucleotide triphosphate hydrolases"/>
    <property type="match status" value="1"/>
</dbReference>
<dbReference type="EMBL" id="JAXLPB010000007">
    <property type="protein sequence ID" value="MDY8110901.1"/>
    <property type="molecule type" value="Genomic_DNA"/>
</dbReference>
<dbReference type="Proteomes" id="UP001294412">
    <property type="component" value="Unassembled WGS sequence"/>
</dbReference>
<gene>
    <name evidence="1" type="ORF">U0C82_17315</name>
</gene>
<evidence type="ECO:0000313" key="1">
    <source>
        <dbReference type="EMBL" id="MDY8110901.1"/>
    </source>
</evidence>
<dbReference type="PANTHER" id="PTHR13696">
    <property type="entry name" value="P-LOOP CONTAINING NUCLEOSIDE TRIPHOSPHATE HYDROLASE"/>
    <property type="match status" value="1"/>
</dbReference>
<dbReference type="InterPro" id="IPR027417">
    <property type="entry name" value="P-loop_NTPase"/>
</dbReference>